<evidence type="ECO:0000313" key="2">
    <source>
        <dbReference type="Proteomes" id="UP000799754"/>
    </source>
</evidence>
<keyword evidence="2" id="KW-1185">Reference proteome</keyword>
<dbReference type="Proteomes" id="UP000799754">
    <property type="component" value="Unassembled WGS sequence"/>
</dbReference>
<accession>A0ACB6RKX6</accession>
<organism evidence="1 2">
    <name type="scientific">Macroventuria anomochaeta</name>
    <dbReference type="NCBI Taxonomy" id="301207"/>
    <lineage>
        <taxon>Eukaryota</taxon>
        <taxon>Fungi</taxon>
        <taxon>Dikarya</taxon>
        <taxon>Ascomycota</taxon>
        <taxon>Pezizomycotina</taxon>
        <taxon>Dothideomycetes</taxon>
        <taxon>Pleosporomycetidae</taxon>
        <taxon>Pleosporales</taxon>
        <taxon>Pleosporineae</taxon>
        <taxon>Didymellaceae</taxon>
        <taxon>Macroventuria</taxon>
    </lineage>
</organism>
<dbReference type="EMBL" id="MU006743">
    <property type="protein sequence ID" value="KAF2622610.1"/>
    <property type="molecule type" value="Genomic_DNA"/>
</dbReference>
<sequence length="56" mass="6219">MALSTDMTLSAYLMLTYSAIATTAHCTPMTLLLPYYHGGQSTAMSLRRDQTKDMRS</sequence>
<gene>
    <name evidence="1" type="ORF">BU25DRAFT_415105</name>
</gene>
<protein>
    <submittedName>
        <fullName evidence="1">Uncharacterized protein</fullName>
    </submittedName>
</protein>
<comment type="caution">
    <text evidence="1">The sequence shown here is derived from an EMBL/GenBank/DDBJ whole genome shotgun (WGS) entry which is preliminary data.</text>
</comment>
<reference evidence="1" key="1">
    <citation type="journal article" date="2020" name="Stud. Mycol.">
        <title>101 Dothideomycetes genomes: a test case for predicting lifestyles and emergence of pathogens.</title>
        <authorList>
            <person name="Haridas S."/>
            <person name="Albert R."/>
            <person name="Binder M."/>
            <person name="Bloem J."/>
            <person name="Labutti K."/>
            <person name="Salamov A."/>
            <person name="Andreopoulos B."/>
            <person name="Baker S."/>
            <person name="Barry K."/>
            <person name="Bills G."/>
            <person name="Bluhm B."/>
            <person name="Cannon C."/>
            <person name="Castanera R."/>
            <person name="Culley D."/>
            <person name="Daum C."/>
            <person name="Ezra D."/>
            <person name="Gonzalez J."/>
            <person name="Henrissat B."/>
            <person name="Kuo A."/>
            <person name="Liang C."/>
            <person name="Lipzen A."/>
            <person name="Lutzoni F."/>
            <person name="Magnuson J."/>
            <person name="Mondo S."/>
            <person name="Nolan M."/>
            <person name="Ohm R."/>
            <person name="Pangilinan J."/>
            <person name="Park H.-J."/>
            <person name="Ramirez L."/>
            <person name="Alfaro M."/>
            <person name="Sun H."/>
            <person name="Tritt A."/>
            <person name="Yoshinaga Y."/>
            <person name="Zwiers L.-H."/>
            <person name="Turgeon B."/>
            <person name="Goodwin S."/>
            <person name="Spatafora J."/>
            <person name="Crous P."/>
            <person name="Grigoriev I."/>
        </authorList>
    </citation>
    <scope>NUCLEOTIDE SEQUENCE</scope>
    <source>
        <strain evidence="1">CBS 525.71</strain>
    </source>
</reference>
<proteinExistence type="predicted"/>
<evidence type="ECO:0000313" key="1">
    <source>
        <dbReference type="EMBL" id="KAF2622610.1"/>
    </source>
</evidence>
<name>A0ACB6RKX6_9PLEO</name>